<dbReference type="Gene3D" id="3.90.79.10">
    <property type="entry name" value="Nucleoside Triphosphate Pyrophosphohydrolase"/>
    <property type="match status" value="1"/>
</dbReference>
<evidence type="ECO:0000256" key="4">
    <source>
        <dbReference type="ARBA" id="ARBA00022801"/>
    </source>
</evidence>
<evidence type="ECO:0000256" key="3">
    <source>
        <dbReference type="ARBA" id="ARBA00022723"/>
    </source>
</evidence>
<keyword evidence="4" id="KW-0378">Hydrolase</keyword>
<dbReference type="GO" id="GO:0046872">
    <property type="term" value="F:metal ion binding"/>
    <property type="evidence" value="ECO:0007669"/>
    <property type="project" value="UniProtKB-KW"/>
</dbReference>
<comment type="cofactor">
    <cofactor evidence="2">
        <name>Mg(2+)</name>
        <dbReference type="ChEBI" id="CHEBI:18420"/>
    </cofactor>
</comment>
<name>A0A0A9CVD9_ARUDO</name>
<reference evidence="7" key="1">
    <citation type="submission" date="2014-09" db="EMBL/GenBank/DDBJ databases">
        <authorList>
            <person name="Magalhaes I.L.F."/>
            <person name="Oliveira U."/>
            <person name="Santos F.R."/>
            <person name="Vidigal T.H.D.A."/>
            <person name="Brescovit A.D."/>
            <person name="Santos A.J."/>
        </authorList>
    </citation>
    <scope>NUCLEOTIDE SEQUENCE</scope>
    <source>
        <tissue evidence="7">Shoot tissue taken approximately 20 cm above the soil surface</tissue>
    </source>
</reference>
<dbReference type="InterPro" id="IPR045121">
    <property type="entry name" value="CoAse"/>
</dbReference>
<sequence length="134" mass="15937">MSNYFPEWQTMIGTLTFRTNNCKYQRVCFIFVGTLECTQCHLSLTHLCWMVQDENRTSEEREKMGQTFTVHYFTYEKENQKYIIWGLTARILIHAASVVYERPPDFPEQRVQFNLAKYHKEYSSVPLGSVPARH</sequence>
<dbReference type="EMBL" id="GBRH01217596">
    <property type="protein sequence ID" value="JAD80299.1"/>
    <property type="molecule type" value="Transcribed_RNA"/>
</dbReference>
<keyword evidence="3" id="KW-0479">Metal-binding</keyword>
<keyword evidence="6" id="KW-0464">Manganese</keyword>
<evidence type="ECO:0000256" key="2">
    <source>
        <dbReference type="ARBA" id="ARBA00001946"/>
    </source>
</evidence>
<reference evidence="7" key="2">
    <citation type="journal article" date="2015" name="Data Brief">
        <title>Shoot transcriptome of the giant reed, Arundo donax.</title>
        <authorList>
            <person name="Barrero R.A."/>
            <person name="Guerrero F.D."/>
            <person name="Moolhuijzen P."/>
            <person name="Goolsby J.A."/>
            <person name="Tidwell J."/>
            <person name="Bellgard S.E."/>
            <person name="Bellgard M.I."/>
        </authorList>
    </citation>
    <scope>NUCLEOTIDE SEQUENCE</scope>
    <source>
        <tissue evidence="7">Shoot tissue taken approximately 20 cm above the soil surface</tissue>
    </source>
</reference>
<dbReference type="GO" id="GO:0010945">
    <property type="term" value="F:coenzyme A diphosphatase activity"/>
    <property type="evidence" value="ECO:0007669"/>
    <property type="project" value="InterPro"/>
</dbReference>
<evidence type="ECO:0000256" key="1">
    <source>
        <dbReference type="ARBA" id="ARBA00001936"/>
    </source>
</evidence>
<dbReference type="GO" id="GO:0015938">
    <property type="term" value="P:coenzyme A catabolic process"/>
    <property type="evidence" value="ECO:0007669"/>
    <property type="project" value="TreeGrafter"/>
</dbReference>
<organism evidence="7">
    <name type="scientific">Arundo donax</name>
    <name type="common">Giant reed</name>
    <name type="synonym">Donax arundinaceus</name>
    <dbReference type="NCBI Taxonomy" id="35708"/>
    <lineage>
        <taxon>Eukaryota</taxon>
        <taxon>Viridiplantae</taxon>
        <taxon>Streptophyta</taxon>
        <taxon>Embryophyta</taxon>
        <taxon>Tracheophyta</taxon>
        <taxon>Spermatophyta</taxon>
        <taxon>Magnoliopsida</taxon>
        <taxon>Liliopsida</taxon>
        <taxon>Poales</taxon>
        <taxon>Poaceae</taxon>
        <taxon>PACMAD clade</taxon>
        <taxon>Arundinoideae</taxon>
        <taxon>Arundineae</taxon>
        <taxon>Arundo</taxon>
    </lineage>
</organism>
<evidence type="ECO:0000313" key="7">
    <source>
        <dbReference type="EMBL" id="JAD80299.1"/>
    </source>
</evidence>
<accession>A0A0A9CVD9</accession>
<dbReference type="PANTHER" id="PTHR12992:SF24">
    <property type="entry name" value="PEROXISOMAL COENZYME A DIPHOSPHATASE NUDT7"/>
    <property type="match status" value="1"/>
</dbReference>
<proteinExistence type="predicted"/>
<keyword evidence="5" id="KW-0460">Magnesium</keyword>
<dbReference type="PANTHER" id="PTHR12992">
    <property type="entry name" value="NUDIX HYDROLASE"/>
    <property type="match status" value="1"/>
</dbReference>
<protein>
    <recommendedName>
        <fullName evidence="8">Nudix hydrolase domain-containing protein</fullName>
    </recommendedName>
</protein>
<evidence type="ECO:0008006" key="8">
    <source>
        <dbReference type="Google" id="ProtNLM"/>
    </source>
</evidence>
<evidence type="ECO:0000256" key="5">
    <source>
        <dbReference type="ARBA" id="ARBA00022842"/>
    </source>
</evidence>
<dbReference type="AlphaFoldDB" id="A0A0A9CVD9"/>
<comment type="cofactor">
    <cofactor evidence="1">
        <name>Mn(2+)</name>
        <dbReference type="ChEBI" id="CHEBI:29035"/>
    </cofactor>
</comment>
<evidence type="ECO:0000256" key="6">
    <source>
        <dbReference type="ARBA" id="ARBA00023211"/>
    </source>
</evidence>